<dbReference type="EMBL" id="CZQD01000034">
    <property type="protein sequence ID" value="CUS57027.1"/>
    <property type="molecule type" value="Genomic_DNA"/>
</dbReference>
<organism evidence="1">
    <name type="scientific">hydrothermal vent metagenome</name>
    <dbReference type="NCBI Taxonomy" id="652676"/>
    <lineage>
        <taxon>unclassified sequences</taxon>
        <taxon>metagenomes</taxon>
        <taxon>ecological metagenomes</taxon>
    </lineage>
</organism>
<accession>A0A160U1K4</accession>
<proteinExistence type="predicted"/>
<name>A0A160U1K4_9ZZZZ</name>
<dbReference type="AlphaFoldDB" id="A0A160U1K4"/>
<sequence>MADTYPVAMPRVEARRAVTLTESVCDRMLDITTGPVGAAA</sequence>
<gene>
    <name evidence="1" type="ORF">MGWOODY_Hyp1489</name>
</gene>
<reference evidence="1" key="1">
    <citation type="submission" date="2015-10" db="EMBL/GenBank/DDBJ databases">
        <authorList>
            <person name="Gilbert D.G."/>
        </authorList>
    </citation>
    <scope>NUCLEOTIDE SEQUENCE</scope>
</reference>
<evidence type="ECO:0000313" key="1">
    <source>
        <dbReference type="EMBL" id="CUS57027.1"/>
    </source>
</evidence>
<protein>
    <submittedName>
        <fullName evidence="1">Uncharacterized protein</fullName>
    </submittedName>
</protein>